<accession>A0A6J7WZT6</accession>
<evidence type="ECO:0000313" key="1">
    <source>
        <dbReference type="EMBL" id="CAB5223660.1"/>
    </source>
</evidence>
<reference evidence="1" key="1">
    <citation type="submission" date="2020-05" db="EMBL/GenBank/DDBJ databases">
        <authorList>
            <person name="Chiriac C."/>
            <person name="Salcher M."/>
            <person name="Ghai R."/>
            <person name="Kavagutti S V."/>
        </authorList>
    </citation>
    <scope>NUCLEOTIDE SEQUENCE</scope>
</reference>
<name>A0A6J7WZT6_9CAUD</name>
<gene>
    <name evidence="1" type="ORF">UFOVP388_5</name>
</gene>
<protein>
    <submittedName>
        <fullName evidence="1">Uncharacterized protein</fullName>
    </submittedName>
</protein>
<dbReference type="EMBL" id="LR798324">
    <property type="protein sequence ID" value="CAB5223660.1"/>
    <property type="molecule type" value="Genomic_DNA"/>
</dbReference>
<organism evidence="1">
    <name type="scientific">uncultured Caudovirales phage</name>
    <dbReference type="NCBI Taxonomy" id="2100421"/>
    <lineage>
        <taxon>Viruses</taxon>
        <taxon>Duplodnaviria</taxon>
        <taxon>Heunggongvirae</taxon>
        <taxon>Uroviricota</taxon>
        <taxon>Caudoviricetes</taxon>
        <taxon>Peduoviridae</taxon>
        <taxon>Maltschvirus</taxon>
        <taxon>Maltschvirus maltsch</taxon>
    </lineage>
</organism>
<proteinExistence type="predicted"/>
<sequence>MTLKEFRIWITTVLIDLAFYVCPEGKFKIIFANFLTTNLKILHDGN</sequence>